<keyword evidence="4" id="KW-1185">Reference proteome</keyword>
<name>A0A5J9TN17_9POAL</name>
<dbReference type="EMBL" id="RWGY01000039">
    <property type="protein sequence ID" value="TVU12773.1"/>
    <property type="molecule type" value="Genomic_DNA"/>
</dbReference>
<sequence length="284" mass="32496">LLMSRRTRVPHGTTKRSQPSASGRCYSASSGPTIWVRSPPDWHFMFCIRMDSQGSFHLYPDQLGGPFQSLQEAEDAIDHYVNGLPRPARCDGQDKVTSIESQIRHIVFYPDGTPKNGPNSPAEKNPNYRERRLVQVVLDQYNDDHKFFGDRAHELKGDVKFHWFDEDDPSYYHFNFMTKTGKLFFAELLEMQIGGDSVVSCCCIIGRNDKGLCYGCIRDGSTEMKHPKNTDAYTGGRVDCRYLTFGGDPFSDSDDDEDTQMAKLWIKFKGRHAPFVRENIITWK</sequence>
<evidence type="ECO:0000313" key="4">
    <source>
        <dbReference type="Proteomes" id="UP000324897"/>
    </source>
</evidence>
<feature type="non-terminal residue" evidence="3">
    <location>
        <position position="1"/>
    </location>
</feature>
<dbReference type="Pfam" id="PF12274">
    <property type="entry name" value="DUF3615"/>
    <property type="match status" value="1"/>
</dbReference>
<comment type="caution">
    <text evidence="3">The sequence shown here is derived from an EMBL/GenBank/DDBJ whole genome shotgun (WGS) entry which is preliminary data.</text>
</comment>
<proteinExistence type="predicted"/>
<evidence type="ECO:0000259" key="2">
    <source>
        <dbReference type="Pfam" id="PF12274"/>
    </source>
</evidence>
<accession>A0A5J9TN17</accession>
<feature type="domain" description="DUF3615" evidence="2">
    <location>
        <begin position="134"/>
        <end position="227"/>
    </location>
</feature>
<feature type="compositionally biased region" description="Polar residues" evidence="1">
    <location>
        <begin position="15"/>
        <end position="25"/>
    </location>
</feature>
<dbReference type="PANTHER" id="PTHR33326:SF16">
    <property type="match status" value="1"/>
</dbReference>
<feature type="region of interest" description="Disordered" evidence="1">
    <location>
        <begin position="1"/>
        <end position="25"/>
    </location>
</feature>
<dbReference type="Proteomes" id="UP000324897">
    <property type="component" value="Chromosome 3"/>
</dbReference>
<reference evidence="3 4" key="1">
    <citation type="journal article" date="2019" name="Sci. Rep.">
        <title>A high-quality genome of Eragrostis curvula grass provides insights into Poaceae evolution and supports new strategies to enhance forage quality.</title>
        <authorList>
            <person name="Carballo J."/>
            <person name="Santos B.A.C.M."/>
            <person name="Zappacosta D."/>
            <person name="Garbus I."/>
            <person name="Selva J.P."/>
            <person name="Gallo C.A."/>
            <person name="Diaz A."/>
            <person name="Albertini E."/>
            <person name="Caccamo M."/>
            <person name="Echenique V."/>
        </authorList>
    </citation>
    <scope>NUCLEOTIDE SEQUENCE [LARGE SCALE GENOMIC DNA]</scope>
    <source>
        <strain evidence="4">cv. Victoria</strain>
        <tissue evidence="3">Leaf</tissue>
    </source>
</reference>
<protein>
    <recommendedName>
        <fullName evidence="2">DUF3615 domain-containing protein</fullName>
    </recommendedName>
</protein>
<evidence type="ECO:0000256" key="1">
    <source>
        <dbReference type="SAM" id="MobiDB-lite"/>
    </source>
</evidence>
<gene>
    <name evidence="3" type="ORF">EJB05_46430</name>
</gene>
<dbReference type="AlphaFoldDB" id="A0A5J9TN17"/>
<dbReference type="OrthoDB" id="691443at2759"/>
<dbReference type="InterPro" id="IPR022059">
    <property type="entry name" value="DUF3615"/>
</dbReference>
<evidence type="ECO:0000313" key="3">
    <source>
        <dbReference type="EMBL" id="TVU12773.1"/>
    </source>
</evidence>
<dbReference type="PANTHER" id="PTHR33326">
    <property type="entry name" value="OS05G0543800 PROTEIN"/>
    <property type="match status" value="1"/>
</dbReference>
<organism evidence="3 4">
    <name type="scientific">Eragrostis curvula</name>
    <name type="common">weeping love grass</name>
    <dbReference type="NCBI Taxonomy" id="38414"/>
    <lineage>
        <taxon>Eukaryota</taxon>
        <taxon>Viridiplantae</taxon>
        <taxon>Streptophyta</taxon>
        <taxon>Embryophyta</taxon>
        <taxon>Tracheophyta</taxon>
        <taxon>Spermatophyta</taxon>
        <taxon>Magnoliopsida</taxon>
        <taxon>Liliopsida</taxon>
        <taxon>Poales</taxon>
        <taxon>Poaceae</taxon>
        <taxon>PACMAD clade</taxon>
        <taxon>Chloridoideae</taxon>
        <taxon>Eragrostideae</taxon>
        <taxon>Eragrostidinae</taxon>
        <taxon>Eragrostis</taxon>
    </lineage>
</organism>